<sequence length="96" mass="9931">MTALVTPPESRAEWGGVGGDSQVAPPALNPTSTDTDGDGMPNAWETAHSLNPNLAADATSDFDQDGLTALQEYQLSQATAGQYGAPFGKWQAALLP</sequence>
<proteinExistence type="predicted"/>
<accession>A0A060C1T3</accession>
<feature type="non-terminal residue" evidence="2">
    <location>
        <position position="96"/>
    </location>
</feature>
<dbReference type="AlphaFoldDB" id="A0A060C1T3"/>
<protein>
    <submittedName>
        <fullName evidence="2">CAZy families PL1 protein</fullName>
    </submittedName>
</protein>
<reference evidence="2" key="1">
    <citation type="journal article" date="2013" name="Environ. Microbiol.">
        <title>Seasonally variable intestinal metagenomes of the red palm weevil (Rhynchophorus ferrugineus).</title>
        <authorList>
            <person name="Jia S."/>
            <person name="Zhang X."/>
            <person name="Zhang G."/>
            <person name="Yin A."/>
            <person name="Zhang S."/>
            <person name="Li F."/>
            <person name="Wang L."/>
            <person name="Zhao D."/>
            <person name="Yun Q."/>
            <person name="Tala"/>
            <person name="Wang J."/>
            <person name="Sun G."/>
            <person name="Baabdullah M."/>
            <person name="Yu X."/>
            <person name="Hu S."/>
            <person name="Al-Mssallem I.S."/>
            <person name="Yu J."/>
        </authorList>
    </citation>
    <scope>NUCLEOTIDE SEQUENCE</scope>
</reference>
<feature type="region of interest" description="Disordered" evidence="1">
    <location>
        <begin position="1"/>
        <end position="42"/>
    </location>
</feature>
<evidence type="ECO:0000313" key="2">
    <source>
        <dbReference type="EMBL" id="AIA90638.1"/>
    </source>
</evidence>
<dbReference type="EMBL" id="KF123337">
    <property type="protein sequence ID" value="AIA90638.1"/>
    <property type="molecule type" value="Genomic_DNA"/>
</dbReference>
<name>A0A060C1T3_9BACT</name>
<evidence type="ECO:0000256" key="1">
    <source>
        <dbReference type="SAM" id="MobiDB-lite"/>
    </source>
</evidence>
<organism evidence="2">
    <name type="scientific">uncultured Rhodothermus sp</name>
    <dbReference type="NCBI Taxonomy" id="246141"/>
    <lineage>
        <taxon>Bacteria</taxon>
        <taxon>Pseudomonadati</taxon>
        <taxon>Rhodothermota</taxon>
        <taxon>Rhodothermia</taxon>
        <taxon>Rhodothermales</taxon>
        <taxon>Rhodothermaceae</taxon>
        <taxon>Rhodothermus</taxon>
        <taxon>environmental samples</taxon>
    </lineage>
</organism>